<proteinExistence type="inferred from homology"/>
<dbReference type="PANTHER" id="PTHR46367:SF1">
    <property type="entry name" value="ATAXIN-7-LIKE PROTEIN 3"/>
    <property type="match status" value="1"/>
</dbReference>
<accession>A0A0I9N7P6</accession>
<feature type="compositionally biased region" description="Polar residues" evidence="11">
    <location>
        <begin position="332"/>
        <end position="341"/>
    </location>
</feature>
<dbReference type="FunFam" id="3.30.160.60:FF:000118">
    <property type="entry name" value="Ataxin-7-like protein 3"/>
    <property type="match status" value="2"/>
</dbReference>
<keyword evidence="4" id="KW-0862">Zinc</keyword>
<keyword evidence="2" id="KW-0479">Metal-binding</keyword>
<evidence type="ECO:0000313" key="13">
    <source>
        <dbReference type="WormBase" id="Bm8203"/>
    </source>
</evidence>
<feature type="compositionally biased region" description="Basic and acidic residues" evidence="11">
    <location>
        <begin position="343"/>
        <end position="367"/>
    </location>
</feature>
<dbReference type="GO" id="GO:0008270">
    <property type="term" value="F:zinc ion binding"/>
    <property type="evidence" value="ECO:0007669"/>
    <property type="project" value="UniProtKB-KW"/>
</dbReference>
<dbReference type="GO" id="GO:0003713">
    <property type="term" value="F:transcription coactivator activity"/>
    <property type="evidence" value="ECO:0007669"/>
    <property type="project" value="TreeGrafter"/>
</dbReference>
<keyword evidence="6" id="KW-0805">Transcription regulation</keyword>
<keyword evidence="3" id="KW-0863">Zinc-finger</keyword>
<evidence type="ECO:0000256" key="1">
    <source>
        <dbReference type="ARBA" id="ARBA00004123"/>
    </source>
</evidence>
<evidence type="ECO:0000256" key="10">
    <source>
        <dbReference type="RuleBase" id="RU261113"/>
    </source>
</evidence>
<evidence type="ECO:0000256" key="4">
    <source>
        <dbReference type="ARBA" id="ARBA00022833"/>
    </source>
</evidence>
<sequence length="396" mass="44059">MKYFTCCCVVKGGEAFVGGCVTHMHAQINDSFIAKYGFEQITSMVDGKGDEGIVQSVADINEMSEQVFDYLLGTVLLEPCFKVHRIAKITNAVLPPPVDMQNEPTIVGEYDIFGSTLISQTKHQKNMDVICDECKRPIAACRFAPHLEKCMGMGRSSSRSGMKYFTCCCVVKGGEAFVGGCVTHMHAQINDSFIAKYGFEQITSMVDGKGDEGIVQSVADINEMSEQVFDYLLGTVLLEPCFKVHRIAKITNAVLPPPVDMQNEPTIVGEYDIFGSTLISQTKHQKNMDVICDECKRPIAACRFAPHLEKCMGMGRSSSRVAKRRINQAMNYTSSMKNSLSEGRLREYSGRDSDMDHSDEDSHHTGADDDEDWASSRKSRKSKKSKSRNRTKTVFY</sequence>
<evidence type="ECO:0000256" key="8">
    <source>
        <dbReference type="ARBA" id="ARBA00023163"/>
    </source>
</evidence>
<reference evidence="12" key="1">
    <citation type="journal article" date="2007" name="Science">
        <title>Draft genome of the filarial nematode parasite Brugia malayi.</title>
        <authorList>
            <person name="Ghedin E."/>
            <person name="Wang S."/>
            <person name="Spiro D."/>
            <person name="Caler E."/>
            <person name="Zhao Q."/>
            <person name="Crabtree J."/>
            <person name="Allen J.E."/>
            <person name="Delcher A.L."/>
            <person name="Guiliano D.B."/>
            <person name="Miranda-Saavedra D."/>
            <person name="Angiuoli S.V."/>
            <person name="Creasy T."/>
            <person name="Amedeo P."/>
            <person name="Haas B."/>
            <person name="El-Sayed N.M."/>
            <person name="Wortman J.R."/>
            <person name="Feldblyum T."/>
            <person name="Tallon L."/>
            <person name="Schatz M."/>
            <person name="Shumway M."/>
            <person name="Koo H."/>
            <person name="Salzberg S.L."/>
            <person name="Schobel S."/>
            <person name="Pertea M."/>
            <person name="Pop M."/>
            <person name="White O."/>
            <person name="Barton G.J."/>
            <person name="Carlow C.K."/>
            <person name="Crawford M.J."/>
            <person name="Daub J."/>
            <person name="Dimmic M.W."/>
            <person name="Estes C.F."/>
            <person name="Foster J.M."/>
            <person name="Ganatra M."/>
            <person name="Gregory W.F."/>
            <person name="Johnson N.M."/>
            <person name="Jin J."/>
            <person name="Komuniecki R."/>
            <person name="Korf I."/>
            <person name="Kumar S."/>
            <person name="Laney S."/>
            <person name="Li B.W."/>
            <person name="Li W."/>
            <person name="Lindblom T.H."/>
            <person name="Lustigman S."/>
            <person name="Ma D."/>
            <person name="Maina C.V."/>
            <person name="Martin D.M."/>
            <person name="McCarter J.P."/>
            <person name="McReynolds L."/>
            <person name="Mitreva M."/>
            <person name="Nutman T.B."/>
            <person name="Parkinson J."/>
            <person name="Peregrin-Alvarez J.M."/>
            <person name="Poole C."/>
            <person name="Ren Q."/>
            <person name="Saunders L."/>
            <person name="Sluder A.E."/>
            <person name="Smith K."/>
            <person name="Stanke M."/>
            <person name="Unnasch T.R."/>
            <person name="Ware J."/>
            <person name="Wei A.D."/>
            <person name="Weil G."/>
            <person name="Williams D.J."/>
            <person name="Zhang Y."/>
            <person name="Williams S.A."/>
            <person name="Fraser-Liggett C."/>
            <person name="Slatko B."/>
            <person name="Blaxter M.L."/>
            <person name="Scott A.L."/>
        </authorList>
    </citation>
    <scope>NUCLEOTIDE SEQUENCE</scope>
    <source>
        <strain evidence="12">FR3</strain>
    </source>
</reference>
<keyword evidence="5" id="KW-0156">Chromatin regulator</keyword>
<dbReference type="WormBase" id="Bm8203">
    <property type="protein sequence ID" value="BM46444"/>
    <property type="gene ID" value="WBGene00228464"/>
</dbReference>
<evidence type="ECO:0000256" key="9">
    <source>
        <dbReference type="ARBA" id="ARBA00023242"/>
    </source>
</evidence>
<dbReference type="GO" id="GO:0071819">
    <property type="term" value="C:DUBm complex"/>
    <property type="evidence" value="ECO:0007669"/>
    <property type="project" value="UniProtKB-ARBA"/>
</dbReference>
<dbReference type="AlphaFoldDB" id="A0A0I9N7P6"/>
<protein>
    <recommendedName>
        <fullName evidence="10">SAGA-associated factor 11</fullName>
    </recommendedName>
</protein>
<dbReference type="PANTHER" id="PTHR46367">
    <property type="entry name" value="ATAXIN-7-LIKE PROTEIN 3"/>
    <property type="match status" value="1"/>
</dbReference>
<gene>
    <name evidence="12 13" type="ORF">Bm8203</name>
    <name evidence="12" type="ORF">BM_Bm8203</name>
</gene>
<evidence type="ECO:0000313" key="12">
    <source>
        <dbReference type="EMBL" id="CTP80752.1"/>
    </source>
</evidence>
<dbReference type="Gene3D" id="3.30.160.60">
    <property type="entry name" value="Classic Zinc Finger"/>
    <property type="match status" value="2"/>
</dbReference>
<organism evidence="12">
    <name type="scientific">Brugia malayi</name>
    <name type="common">Filarial nematode worm</name>
    <dbReference type="NCBI Taxonomy" id="6279"/>
    <lineage>
        <taxon>Eukaryota</taxon>
        <taxon>Metazoa</taxon>
        <taxon>Ecdysozoa</taxon>
        <taxon>Nematoda</taxon>
        <taxon>Chromadorea</taxon>
        <taxon>Rhabditida</taxon>
        <taxon>Spirurina</taxon>
        <taxon>Spiruromorpha</taxon>
        <taxon>Filarioidea</taxon>
        <taxon>Onchocercidae</taxon>
        <taxon>Brugia</taxon>
    </lineage>
</organism>
<dbReference type="InterPro" id="IPR051078">
    <property type="entry name" value="SGF11"/>
</dbReference>
<evidence type="ECO:0000256" key="2">
    <source>
        <dbReference type="ARBA" id="ARBA00022723"/>
    </source>
</evidence>
<comment type="subunit">
    <text evidence="10">Component of some SAGA transcription coactivator-HAT complexes.</text>
</comment>
<evidence type="ECO:0000256" key="3">
    <source>
        <dbReference type="ARBA" id="ARBA00022771"/>
    </source>
</evidence>
<dbReference type="GO" id="GO:0000124">
    <property type="term" value="C:SAGA complex"/>
    <property type="evidence" value="ECO:0007669"/>
    <property type="project" value="TreeGrafter"/>
</dbReference>
<keyword evidence="9" id="KW-0539">Nucleus</keyword>
<reference evidence="12" key="2">
    <citation type="submission" date="2012-12" db="EMBL/GenBank/DDBJ databases">
        <authorList>
            <person name="Gao Y.W."/>
            <person name="Fan S.T."/>
            <person name="Sun H.T."/>
            <person name="Wang Z."/>
            <person name="Gao X.L."/>
            <person name="Li Y.G."/>
            <person name="Wang T.C."/>
            <person name="Zhang K."/>
            <person name="Xu W.W."/>
            <person name="Yu Z.J."/>
            <person name="Xia X.Z."/>
        </authorList>
    </citation>
    <scope>NUCLEOTIDE SEQUENCE</scope>
    <source>
        <strain evidence="12">FR3</strain>
    </source>
</reference>
<comment type="subcellular location">
    <subcellularLocation>
        <location evidence="1 10">Nucleus</location>
    </subcellularLocation>
</comment>
<evidence type="ECO:0000256" key="11">
    <source>
        <dbReference type="SAM" id="MobiDB-lite"/>
    </source>
</evidence>
<evidence type="ECO:0000256" key="5">
    <source>
        <dbReference type="ARBA" id="ARBA00022853"/>
    </source>
</evidence>
<feature type="region of interest" description="Disordered" evidence="11">
    <location>
        <begin position="332"/>
        <end position="396"/>
    </location>
</feature>
<feature type="compositionally biased region" description="Basic residues" evidence="11">
    <location>
        <begin position="377"/>
        <end position="396"/>
    </location>
</feature>
<dbReference type="InterPro" id="IPR013246">
    <property type="entry name" value="SAGA_su_Sgf11"/>
</dbReference>
<dbReference type="EMBL" id="LN855579">
    <property type="protein sequence ID" value="CTP80752.1"/>
    <property type="molecule type" value="Genomic_DNA"/>
</dbReference>
<comment type="similarity">
    <text evidence="10">Belongs to the SGF11 family.</text>
</comment>
<keyword evidence="8" id="KW-0804">Transcription</keyword>
<evidence type="ECO:0000256" key="6">
    <source>
        <dbReference type="ARBA" id="ARBA00023015"/>
    </source>
</evidence>
<keyword evidence="7 10" id="KW-0010">Activator</keyword>
<comment type="function">
    <text evidence="10">Component of the transcription regulatory histone acetylation (HAT) complex SAGA, a multiprotein complex that activates transcription by remodeling chromatin and mediating histone acetylation and deubiquitination. Within the SAGA complex, participates in a subcomplex that specifically deubiquitinates histone H2B. The SAGA complex is recruited to specific gene promoters by activators, where it is required for transcription.</text>
</comment>
<dbReference type="GO" id="GO:0006325">
    <property type="term" value="P:chromatin organization"/>
    <property type="evidence" value="ECO:0007669"/>
    <property type="project" value="UniProtKB-KW"/>
</dbReference>
<evidence type="ECO:0000256" key="7">
    <source>
        <dbReference type="ARBA" id="ARBA00023159"/>
    </source>
</evidence>
<dbReference type="Pfam" id="PF08209">
    <property type="entry name" value="Sgf11"/>
    <property type="match status" value="2"/>
</dbReference>
<dbReference type="OMA" id="MHAQIND"/>
<name>A0A0I9N7P6_BRUMA</name>
<dbReference type="GO" id="GO:0006357">
    <property type="term" value="P:regulation of transcription by RNA polymerase II"/>
    <property type="evidence" value="ECO:0007669"/>
    <property type="project" value="TreeGrafter"/>
</dbReference>